<comment type="caution">
    <text evidence="1">The sequence shown here is derived from an EMBL/GenBank/DDBJ whole genome shotgun (WGS) entry which is preliminary data.</text>
</comment>
<proteinExistence type="predicted"/>
<keyword evidence="2" id="KW-1185">Reference proteome</keyword>
<reference evidence="1 2" key="1">
    <citation type="submission" date="2018-06" db="EMBL/GenBank/DDBJ databases">
        <title>Comparative genomics reveals the genomic features of Rhizophagus irregularis, R. cerebriforme, R. diaphanum and Gigaspora rosea, and their symbiotic lifestyle signature.</title>
        <authorList>
            <person name="Morin E."/>
            <person name="San Clemente H."/>
            <person name="Chen E.C.H."/>
            <person name="De La Providencia I."/>
            <person name="Hainaut M."/>
            <person name="Kuo A."/>
            <person name="Kohler A."/>
            <person name="Murat C."/>
            <person name="Tang N."/>
            <person name="Roy S."/>
            <person name="Loubradou J."/>
            <person name="Henrissat B."/>
            <person name="Grigoriev I.V."/>
            <person name="Corradi N."/>
            <person name="Roux C."/>
            <person name="Martin F.M."/>
        </authorList>
    </citation>
    <scope>NUCLEOTIDE SEQUENCE [LARGE SCALE GENOMIC DNA]</scope>
    <source>
        <strain evidence="1 2">DAOM 194757</strain>
    </source>
</reference>
<evidence type="ECO:0000313" key="1">
    <source>
        <dbReference type="EMBL" id="RIB21450.1"/>
    </source>
</evidence>
<evidence type="ECO:0000313" key="2">
    <source>
        <dbReference type="Proteomes" id="UP000266673"/>
    </source>
</evidence>
<accession>A0A397VG60</accession>
<dbReference type="AlphaFoldDB" id="A0A397VG60"/>
<gene>
    <name evidence="1" type="ORF">C2G38_2034381</name>
</gene>
<organism evidence="1 2">
    <name type="scientific">Gigaspora rosea</name>
    <dbReference type="NCBI Taxonomy" id="44941"/>
    <lineage>
        <taxon>Eukaryota</taxon>
        <taxon>Fungi</taxon>
        <taxon>Fungi incertae sedis</taxon>
        <taxon>Mucoromycota</taxon>
        <taxon>Glomeromycotina</taxon>
        <taxon>Glomeromycetes</taxon>
        <taxon>Diversisporales</taxon>
        <taxon>Gigasporaceae</taxon>
        <taxon>Gigaspora</taxon>
    </lineage>
</organism>
<dbReference type="EMBL" id="QKWP01000360">
    <property type="protein sequence ID" value="RIB21450.1"/>
    <property type="molecule type" value="Genomic_DNA"/>
</dbReference>
<protein>
    <submittedName>
        <fullName evidence="1">Uncharacterized protein</fullName>
    </submittedName>
</protein>
<dbReference type="Proteomes" id="UP000266673">
    <property type="component" value="Unassembled WGS sequence"/>
</dbReference>
<sequence length="102" mass="11960">MTSVMCESPMVPFNLPIIGHTINYIFNAEKFLTEYRKENKISSKGFKEHDVFDHEQVLLETLIFPLAFKYSKVLIMSDFLLMHFTNKYAEDQSIYTKNGIDL</sequence>
<name>A0A397VG60_9GLOM</name>